<evidence type="ECO:0000313" key="2">
    <source>
        <dbReference type="EMBL" id="GLL00274.1"/>
    </source>
</evidence>
<dbReference type="AlphaFoldDB" id="A0A9W6KGF4"/>
<proteinExistence type="predicted"/>
<evidence type="ECO:0000259" key="1">
    <source>
        <dbReference type="Pfam" id="PF12728"/>
    </source>
</evidence>
<dbReference type="InterPro" id="IPR009061">
    <property type="entry name" value="DNA-bd_dom_put_sf"/>
</dbReference>
<organism evidence="2 3">
    <name type="scientific">Dactylosporangium matsuzakiense</name>
    <dbReference type="NCBI Taxonomy" id="53360"/>
    <lineage>
        <taxon>Bacteria</taxon>
        <taxon>Bacillati</taxon>
        <taxon>Actinomycetota</taxon>
        <taxon>Actinomycetes</taxon>
        <taxon>Micromonosporales</taxon>
        <taxon>Micromonosporaceae</taxon>
        <taxon>Dactylosporangium</taxon>
    </lineage>
</organism>
<keyword evidence="3" id="KW-1185">Reference proteome</keyword>
<comment type="caution">
    <text evidence="2">The sequence shown here is derived from an EMBL/GenBank/DDBJ whole genome shotgun (WGS) entry which is preliminary data.</text>
</comment>
<accession>A0A9W6KGF4</accession>
<dbReference type="RefSeq" id="WP_261963073.1">
    <property type="nucleotide sequence ID" value="NZ_BAAAXA010000003.1"/>
</dbReference>
<dbReference type="SUPFAM" id="SSF46955">
    <property type="entry name" value="Putative DNA-binding domain"/>
    <property type="match status" value="1"/>
</dbReference>
<evidence type="ECO:0000313" key="3">
    <source>
        <dbReference type="Proteomes" id="UP001143480"/>
    </source>
</evidence>
<dbReference type="Proteomes" id="UP001143480">
    <property type="component" value="Unassembled WGS sequence"/>
</dbReference>
<feature type="domain" description="Helix-turn-helix" evidence="1">
    <location>
        <begin position="6"/>
        <end position="56"/>
    </location>
</feature>
<sequence length="61" mass="6971">MPSRGLLTIPDVCAELGVSRSTFYDWRAKRKAPPCVKLPNGDLRIRRTELDRWLSSLEDIA</sequence>
<reference evidence="2" key="2">
    <citation type="submission" date="2023-01" db="EMBL/GenBank/DDBJ databases">
        <authorList>
            <person name="Sun Q."/>
            <person name="Evtushenko L."/>
        </authorList>
    </citation>
    <scope>NUCLEOTIDE SEQUENCE</scope>
    <source>
        <strain evidence="2">VKM Ac-1321</strain>
    </source>
</reference>
<dbReference type="EMBL" id="BSFP01000007">
    <property type="protein sequence ID" value="GLL00274.1"/>
    <property type="molecule type" value="Genomic_DNA"/>
</dbReference>
<dbReference type="InterPro" id="IPR041657">
    <property type="entry name" value="HTH_17"/>
</dbReference>
<reference evidence="2" key="1">
    <citation type="journal article" date="2014" name="Int. J. Syst. Evol. Microbiol.">
        <title>Complete genome sequence of Corynebacterium casei LMG S-19264T (=DSM 44701T), isolated from a smear-ripened cheese.</title>
        <authorList>
            <consortium name="US DOE Joint Genome Institute (JGI-PGF)"/>
            <person name="Walter F."/>
            <person name="Albersmeier A."/>
            <person name="Kalinowski J."/>
            <person name="Ruckert C."/>
        </authorList>
    </citation>
    <scope>NUCLEOTIDE SEQUENCE</scope>
    <source>
        <strain evidence="2">VKM Ac-1321</strain>
    </source>
</reference>
<protein>
    <submittedName>
        <fullName evidence="2">Excisionase</fullName>
    </submittedName>
</protein>
<gene>
    <name evidence="2" type="ORF">GCM10017581_020140</name>
</gene>
<dbReference type="Pfam" id="PF12728">
    <property type="entry name" value="HTH_17"/>
    <property type="match status" value="1"/>
</dbReference>
<name>A0A9W6KGF4_9ACTN</name>